<name>W4L9G2_ENTF1</name>
<dbReference type="InterPro" id="IPR016040">
    <property type="entry name" value="NAD(P)-bd_dom"/>
</dbReference>
<dbReference type="AlphaFoldDB" id="W4L9G2"/>
<accession>W4L9G2</accession>
<evidence type="ECO:0000313" key="2">
    <source>
        <dbReference type="EMBL" id="ETW94733.1"/>
    </source>
</evidence>
<proteinExistence type="predicted"/>
<reference evidence="2 3" key="1">
    <citation type="journal article" date="2014" name="Nature">
        <title>An environmental bacterial taxon with a large and distinct metabolic repertoire.</title>
        <authorList>
            <person name="Wilson M.C."/>
            <person name="Mori T."/>
            <person name="Ruckert C."/>
            <person name="Uria A.R."/>
            <person name="Helf M.J."/>
            <person name="Takada K."/>
            <person name="Gernert C."/>
            <person name="Steffens U.A."/>
            <person name="Heycke N."/>
            <person name="Schmitt S."/>
            <person name="Rinke C."/>
            <person name="Helfrich E.J."/>
            <person name="Brachmann A.O."/>
            <person name="Gurgui C."/>
            <person name="Wakimoto T."/>
            <person name="Kracht M."/>
            <person name="Crusemann M."/>
            <person name="Hentschel U."/>
            <person name="Abe I."/>
            <person name="Matsunaga S."/>
            <person name="Kalinowski J."/>
            <person name="Takeyama H."/>
            <person name="Piel J."/>
        </authorList>
    </citation>
    <scope>NUCLEOTIDE SEQUENCE [LARGE SCALE GENOMIC DNA]</scope>
    <source>
        <strain evidence="3">TSY1</strain>
    </source>
</reference>
<keyword evidence="3" id="KW-1185">Reference proteome</keyword>
<evidence type="ECO:0000259" key="1">
    <source>
        <dbReference type="Pfam" id="PF16363"/>
    </source>
</evidence>
<dbReference type="Gene3D" id="3.90.25.10">
    <property type="entry name" value="UDP-galactose 4-epimerase, domain 1"/>
    <property type="match status" value="1"/>
</dbReference>
<gene>
    <name evidence="2" type="ORF">ETSY1_33610</name>
</gene>
<protein>
    <submittedName>
        <fullName evidence="2">Sugar dehydratase/epimerase yfnG</fullName>
    </submittedName>
</protein>
<feature type="domain" description="NAD(P)-binding" evidence="1">
    <location>
        <begin position="17"/>
        <end position="321"/>
    </location>
</feature>
<evidence type="ECO:0000313" key="3">
    <source>
        <dbReference type="Proteomes" id="UP000019141"/>
    </source>
</evidence>
<dbReference type="EMBL" id="AZHW01001016">
    <property type="protein sequence ID" value="ETW94733.1"/>
    <property type="molecule type" value="Genomic_DNA"/>
</dbReference>
<dbReference type="HOGENOM" id="CLU_007383_1_7_7"/>
<organism evidence="2 3">
    <name type="scientific">Entotheonella factor</name>
    <dbReference type="NCBI Taxonomy" id="1429438"/>
    <lineage>
        <taxon>Bacteria</taxon>
        <taxon>Pseudomonadati</taxon>
        <taxon>Nitrospinota/Tectimicrobiota group</taxon>
        <taxon>Candidatus Tectimicrobiota</taxon>
        <taxon>Candidatus Entotheonellia</taxon>
        <taxon>Candidatus Entotheonellales</taxon>
        <taxon>Candidatus Entotheonellaceae</taxon>
        <taxon>Candidatus Entotheonella</taxon>
    </lineage>
</organism>
<comment type="caution">
    <text evidence="2">The sequence shown here is derived from an EMBL/GenBank/DDBJ whole genome shotgun (WGS) entry which is preliminary data.</text>
</comment>
<dbReference type="Pfam" id="PF16363">
    <property type="entry name" value="GDP_Man_Dehyd"/>
    <property type="match status" value="1"/>
</dbReference>
<sequence length="334" mass="37050">MGIRADETSFWSGRTVFVTGCTGLLGSWLSRYLVGYGATVVGLVRDWVPECELFRAGTVQQMCVVRGDVCDRELLERVLGEHEIDTVFHLAAQTIVGIANRNPVSTFETNVRGTWCVLEACRRSPAVKQIVVASSDKAYGIHETLPYAETSALQGQFPYDVSKSCADLIATSYAATYKLPVCVTRCGNLYGGGDLNWNRLIPGTIRSVLGGERPIIRSDGSYIRDYFYVEDGVLAYLALAQQLAGNRNLSGEAFNFSNEVQVSVLELVQDILRLAGRHDLTPDIRSEATHEIPHQYLDASKARRVLGWQPQFQMAEGIERTIEWYRTFLGSHGV</sequence>
<dbReference type="Proteomes" id="UP000019141">
    <property type="component" value="Unassembled WGS sequence"/>
</dbReference>
<dbReference type="PATRIC" id="fig|1429438.4.peg.6354"/>
<dbReference type="PANTHER" id="PTHR43000">
    <property type="entry name" value="DTDP-D-GLUCOSE 4,6-DEHYDRATASE-RELATED"/>
    <property type="match status" value="1"/>
</dbReference>
<dbReference type="SUPFAM" id="SSF51735">
    <property type="entry name" value="NAD(P)-binding Rossmann-fold domains"/>
    <property type="match status" value="1"/>
</dbReference>
<dbReference type="Gene3D" id="3.40.50.720">
    <property type="entry name" value="NAD(P)-binding Rossmann-like Domain"/>
    <property type="match status" value="1"/>
</dbReference>
<dbReference type="InterPro" id="IPR036291">
    <property type="entry name" value="NAD(P)-bd_dom_sf"/>
</dbReference>